<sequence>MNNLISKLDKYKYGLFAMIVFYVLFSSIRVQYGFIDRPDISHLLNKKADDIIELKLEPMEIVEQRMNATGEVKNAARDENSSGNSAGAGSSSRESYYGSAKSLSDVEQSVYDLERSMFEEAGGFQQRAEIQGEMDKRKKEQEEKNKTKPATKAGGGSTNSVGDSPKGEVLVSYSLKGRSGQSVPAPGYMCPQGTTGKIIITIKVDQSGKVVEARVHSGSASNDCMSSYALEFAKKSRFNYSGTAPGMQEGTITYTFVN</sequence>
<dbReference type="Proteomes" id="UP000652681">
    <property type="component" value="Unassembled WGS sequence"/>
</dbReference>
<keyword evidence="2" id="KW-0472">Membrane</keyword>
<dbReference type="EMBL" id="JACVEL010000002">
    <property type="protein sequence ID" value="MBC9811764.1"/>
    <property type="molecule type" value="Genomic_DNA"/>
</dbReference>
<reference evidence="3" key="1">
    <citation type="submission" date="2020-09" db="EMBL/GenBank/DDBJ databases">
        <title>Taishania pollutisoli gen. nov., sp. nov., Isolated from Tetrabromobisphenol A-Contaminated Soil.</title>
        <authorList>
            <person name="Chen Q."/>
        </authorList>
    </citation>
    <scope>NUCLEOTIDE SEQUENCE</scope>
    <source>
        <strain evidence="3">CZZ-1</strain>
    </source>
</reference>
<feature type="region of interest" description="Disordered" evidence="1">
    <location>
        <begin position="73"/>
        <end position="95"/>
    </location>
</feature>
<evidence type="ECO:0000313" key="3">
    <source>
        <dbReference type="EMBL" id="MBC9811764.1"/>
    </source>
</evidence>
<keyword evidence="4" id="KW-1185">Reference proteome</keyword>
<comment type="caution">
    <text evidence="3">The sequence shown here is derived from an EMBL/GenBank/DDBJ whole genome shotgun (WGS) entry which is preliminary data.</text>
</comment>
<evidence type="ECO:0000313" key="4">
    <source>
        <dbReference type="Proteomes" id="UP000652681"/>
    </source>
</evidence>
<evidence type="ECO:0000256" key="1">
    <source>
        <dbReference type="SAM" id="MobiDB-lite"/>
    </source>
</evidence>
<keyword evidence="2" id="KW-0812">Transmembrane</keyword>
<evidence type="ECO:0008006" key="5">
    <source>
        <dbReference type="Google" id="ProtNLM"/>
    </source>
</evidence>
<protein>
    <recommendedName>
        <fullName evidence="5">TonB C-terminal domain-containing protein</fullName>
    </recommendedName>
</protein>
<feature type="transmembrane region" description="Helical" evidence="2">
    <location>
        <begin position="12"/>
        <end position="32"/>
    </location>
</feature>
<gene>
    <name evidence="3" type="ORF">H9Y05_04670</name>
</gene>
<keyword evidence="2" id="KW-1133">Transmembrane helix</keyword>
<accession>A0A8J6P4Y8</accession>
<feature type="compositionally biased region" description="Basic and acidic residues" evidence="1">
    <location>
        <begin position="133"/>
        <end position="146"/>
    </location>
</feature>
<feature type="compositionally biased region" description="Low complexity" evidence="1">
    <location>
        <begin position="81"/>
        <end position="95"/>
    </location>
</feature>
<organism evidence="3 4">
    <name type="scientific">Taishania pollutisoli</name>
    <dbReference type="NCBI Taxonomy" id="2766479"/>
    <lineage>
        <taxon>Bacteria</taxon>
        <taxon>Pseudomonadati</taxon>
        <taxon>Bacteroidota</taxon>
        <taxon>Flavobacteriia</taxon>
        <taxon>Flavobacteriales</taxon>
        <taxon>Crocinitomicaceae</taxon>
        <taxon>Taishania</taxon>
    </lineage>
</organism>
<feature type="region of interest" description="Disordered" evidence="1">
    <location>
        <begin position="122"/>
        <end position="167"/>
    </location>
</feature>
<dbReference type="AlphaFoldDB" id="A0A8J6P4Y8"/>
<name>A0A8J6P4Y8_9FLAO</name>
<dbReference type="RefSeq" id="WP_216713628.1">
    <property type="nucleotide sequence ID" value="NZ_JACVEL010000002.1"/>
</dbReference>
<evidence type="ECO:0000256" key="2">
    <source>
        <dbReference type="SAM" id="Phobius"/>
    </source>
</evidence>
<proteinExistence type="predicted"/>